<sequence>MEAMNRVRMIILGKNSAAVHANNNANSLEQTLSRISEAALTDELDPDEPPEENSSEEEGAYQQGEGASSPNNPPPPNYSDLQEEMKSDGIEFLAGGVAFKFKKEYKNLGHPTREGKQSNLLPSWVQQLSFGGLMEPTPEWLEKAHSIEKHFNSFHGNHQSI</sequence>
<feature type="region of interest" description="Disordered" evidence="1">
    <location>
        <begin position="36"/>
        <end position="86"/>
    </location>
</feature>
<dbReference type="AlphaFoldDB" id="A0AAE1HCS9"/>
<comment type="caution">
    <text evidence="2">The sequence shown here is derived from an EMBL/GenBank/DDBJ whole genome shotgun (WGS) entry which is preliminary data.</text>
</comment>
<feature type="compositionally biased region" description="Acidic residues" evidence="1">
    <location>
        <begin position="40"/>
        <end position="59"/>
    </location>
</feature>
<organism evidence="2 3">
    <name type="scientific">Frankliniella fusca</name>
    <dbReference type="NCBI Taxonomy" id="407009"/>
    <lineage>
        <taxon>Eukaryota</taxon>
        <taxon>Metazoa</taxon>
        <taxon>Ecdysozoa</taxon>
        <taxon>Arthropoda</taxon>
        <taxon>Hexapoda</taxon>
        <taxon>Insecta</taxon>
        <taxon>Pterygota</taxon>
        <taxon>Neoptera</taxon>
        <taxon>Paraneoptera</taxon>
        <taxon>Thysanoptera</taxon>
        <taxon>Terebrantia</taxon>
        <taxon>Thripoidea</taxon>
        <taxon>Thripidae</taxon>
        <taxon>Frankliniella</taxon>
    </lineage>
</organism>
<evidence type="ECO:0000313" key="2">
    <source>
        <dbReference type="EMBL" id="KAK3918928.1"/>
    </source>
</evidence>
<dbReference type="EMBL" id="JAHWGI010000968">
    <property type="protein sequence ID" value="KAK3918928.1"/>
    <property type="molecule type" value="Genomic_DNA"/>
</dbReference>
<keyword evidence="3" id="KW-1185">Reference proteome</keyword>
<proteinExistence type="predicted"/>
<reference evidence="2" key="2">
    <citation type="journal article" date="2023" name="BMC Genomics">
        <title>Pest status, molecular evolution, and epigenetic factors derived from the genome assembly of Frankliniella fusca, a thysanopteran phytovirus vector.</title>
        <authorList>
            <person name="Catto M.A."/>
            <person name="Labadie P.E."/>
            <person name="Jacobson A.L."/>
            <person name="Kennedy G.G."/>
            <person name="Srinivasan R."/>
            <person name="Hunt B.G."/>
        </authorList>
    </citation>
    <scope>NUCLEOTIDE SEQUENCE</scope>
    <source>
        <strain evidence="2">PL_HMW_Pooled</strain>
    </source>
</reference>
<gene>
    <name evidence="2" type="ORF">KUF71_001052</name>
</gene>
<accession>A0AAE1HCS9</accession>
<protein>
    <submittedName>
        <fullName evidence="2">Hydro-lyase</fullName>
    </submittedName>
</protein>
<feature type="compositionally biased region" description="Low complexity" evidence="1">
    <location>
        <begin position="60"/>
        <end position="70"/>
    </location>
</feature>
<name>A0AAE1HCS9_9NEOP</name>
<dbReference type="Proteomes" id="UP001219518">
    <property type="component" value="Unassembled WGS sequence"/>
</dbReference>
<evidence type="ECO:0000313" key="3">
    <source>
        <dbReference type="Proteomes" id="UP001219518"/>
    </source>
</evidence>
<evidence type="ECO:0000256" key="1">
    <source>
        <dbReference type="SAM" id="MobiDB-lite"/>
    </source>
</evidence>
<reference evidence="2" key="1">
    <citation type="submission" date="2021-07" db="EMBL/GenBank/DDBJ databases">
        <authorList>
            <person name="Catto M.A."/>
            <person name="Jacobson A."/>
            <person name="Kennedy G."/>
            <person name="Labadie P."/>
            <person name="Hunt B.G."/>
            <person name="Srinivasan R."/>
        </authorList>
    </citation>
    <scope>NUCLEOTIDE SEQUENCE</scope>
    <source>
        <strain evidence="2">PL_HMW_Pooled</strain>
        <tissue evidence="2">Head</tissue>
    </source>
</reference>